<protein>
    <recommendedName>
        <fullName evidence="3 9">Chromatin modification-related protein EAF6</fullName>
    </recommendedName>
</protein>
<evidence type="ECO:0000256" key="1">
    <source>
        <dbReference type="ARBA" id="ARBA00004123"/>
    </source>
</evidence>
<feature type="compositionally biased region" description="Basic and acidic residues" evidence="10">
    <location>
        <begin position="138"/>
        <end position="158"/>
    </location>
</feature>
<evidence type="ECO:0000256" key="10">
    <source>
        <dbReference type="SAM" id="MobiDB-lite"/>
    </source>
</evidence>
<comment type="similarity">
    <text evidence="2 9">Belongs to the EAF6 family.</text>
</comment>
<feature type="region of interest" description="Disordered" evidence="10">
    <location>
        <begin position="121"/>
        <end position="183"/>
    </location>
</feature>
<evidence type="ECO:0000313" key="12">
    <source>
        <dbReference type="Proteomes" id="UP000559256"/>
    </source>
</evidence>
<gene>
    <name evidence="11" type="ORF">D9758_002801</name>
</gene>
<dbReference type="Proteomes" id="UP000559256">
    <property type="component" value="Unassembled WGS sequence"/>
</dbReference>
<reference evidence="11 12" key="1">
    <citation type="journal article" date="2020" name="ISME J.">
        <title>Uncovering the hidden diversity of litter-decomposition mechanisms in mushroom-forming fungi.</title>
        <authorList>
            <person name="Floudas D."/>
            <person name="Bentzer J."/>
            <person name="Ahren D."/>
            <person name="Johansson T."/>
            <person name="Persson P."/>
            <person name="Tunlid A."/>
        </authorList>
    </citation>
    <scope>NUCLEOTIDE SEQUENCE [LARGE SCALE GENOMIC DNA]</scope>
    <source>
        <strain evidence="11 12">CBS 291.85</strain>
    </source>
</reference>
<evidence type="ECO:0000313" key="11">
    <source>
        <dbReference type="EMBL" id="KAF5369395.1"/>
    </source>
</evidence>
<dbReference type="GO" id="GO:0006325">
    <property type="term" value="P:chromatin organization"/>
    <property type="evidence" value="ECO:0007669"/>
    <property type="project" value="UniProtKB-KW"/>
</dbReference>
<evidence type="ECO:0000256" key="9">
    <source>
        <dbReference type="RuleBase" id="RU368022"/>
    </source>
</evidence>
<keyword evidence="8 9" id="KW-0539">Nucleus</keyword>
<dbReference type="PANTHER" id="PTHR13476">
    <property type="entry name" value="CHROMATIN MODIFICATION-RELATED PROTEIN MEAF6"/>
    <property type="match status" value="1"/>
</dbReference>
<evidence type="ECO:0000256" key="4">
    <source>
        <dbReference type="ARBA" id="ARBA00022853"/>
    </source>
</evidence>
<evidence type="ECO:0000256" key="5">
    <source>
        <dbReference type="ARBA" id="ARBA00023015"/>
    </source>
</evidence>
<dbReference type="InterPro" id="IPR015418">
    <property type="entry name" value="Eaf6"/>
</dbReference>
<dbReference type="EMBL" id="JAACJM010000013">
    <property type="protein sequence ID" value="KAF5369395.1"/>
    <property type="molecule type" value="Genomic_DNA"/>
</dbReference>
<keyword evidence="7 9" id="KW-0804">Transcription</keyword>
<keyword evidence="5 9" id="KW-0805">Transcription regulation</keyword>
<accession>A0A8H5LTF5</accession>
<evidence type="ECO:0000256" key="7">
    <source>
        <dbReference type="ARBA" id="ARBA00023163"/>
    </source>
</evidence>
<keyword evidence="6" id="KW-0175">Coiled coil</keyword>
<evidence type="ECO:0000256" key="3">
    <source>
        <dbReference type="ARBA" id="ARBA00018504"/>
    </source>
</evidence>
<keyword evidence="9" id="KW-0234">DNA repair</keyword>
<proteinExistence type="inferred from homology"/>
<dbReference type="GO" id="GO:0035267">
    <property type="term" value="C:NuA4 histone acetyltransferase complex"/>
    <property type="evidence" value="ECO:0007669"/>
    <property type="project" value="UniProtKB-UniRule"/>
</dbReference>
<comment type="function">
    <text evidence="9">Component of the NuA4 histone acetyltransferase complex which is involved in transcriptional activation of selected genes principally by acetylation of nucleosomal histone H4 and H2A. The NuA4 complex is also involved in DNA repair.</text>
</comment>
<comment type="caution">
    <text evidence="11">The sequence shown here is derived from an EMBL/GenBank/DDBJ whole genome shotgun (WGS) entry which is preliminary data.</text>
</comment>
<organism evidence="11 12">
    <name type="scientific">Tetrapyrgos nigripes</name>
    <dbReference type="NCBI Taxonomy" id="182062"/>
    <lineage>
        <taxon>Eukaryota</taxon>
        <taxon>Fungi</taxon>
        <taxon>Dikarya</taxon>
        <taxon>Basidiomycota</taxon>
        <taxon>Agaricomycotina</taxon>
        <taxon>Agaricomycetes</taxon>
        <taxon>Agaricomycetidae</taxon>
        <taxon>Agaricales</taxon>
        <taxon>Marasmiineae</taxon>
        <taxon>Marasmiaceae</taxon>
        <taxon>Tetrapyrgos</taxon>
    </lineage>
</organism>
<dbReference type="OrthoDB" id="440324at2759"/>
<dbReference type="GO" id="GO:0005634">
    <property type="term" value="C:nucleus"/>
    <property type="evidence" value="ECO:0007669"/>
    <property type="project" value="UniProtKB-SubCell"/>
</dbReference>
<comment type="subunit">
    <text evidence="9">Component of the NuA4 histone acetyltransferase complex.</text>
</comment>
<name>A0A8H5LTF5_9AGAR</name>
<keyword evidence="4 9" id="KW-0156">Chromatin regulator</keyword>
<sequence>MADVIDEKARYEALKRELMAALPKKRAMDRKLANLEMQIYNLEHTYLTETTAHSGGNLIQGFENYLKNQTTGRRRAETADHDRIFSNSSLTYQKSLDIMAEEEHEDFPKQAAAGAQQTIAVPPAARPVDTASANHNKLLRDREYSRRRREENRKRASTIDDDDEAIPVSSRRATKRLRTTDDE</sequence>
<evidence type="ECO:0000256" key="6">
    <source>
        <dbReference type="ARBA" id="ARBA00023054"/>
    </source>
</evidence>
<keyword evidence="9" id="KW-0227">DNA damage</keyword>
<dbReference type="GO" id="GO:0006281">
    <property type="term" value="P:DNA repair"/>
    <property type="evidence" value="ECO:0007669"/>
    <property type="project" value="UniProtKB-UniRule"/>
</dbReference>
<evidence type="ECO:0000256" key="2">
    <source>
        <dbReference type="ARBA" id="ARBA00010916"/>
    </source>
</evidence>
<dbReference type="Pfam" id="PF09340">
    <property type="entry name" value="NuA4"/>
    <property type="match status" value="1"/>
</dbReference>
<comment type="subcellular location">
    <subcellularLocation>
        <location evidence="1 9">Nucleus</location>
    </subcellularLocation>
</comment>
<evidence type="ECO:0000256" key="8">
    <source>
        <dbReference type="ARBA" id="ARBA00023242"/>
    </source>
</evidence>
<keyword evidence="12" id="KW-1185">Reference proteome</keyword>
<dbReference type="AlphaFoldDB" id="A0A8H5LTF5"/>